<evidence type="ECO:0000259" key="4">
    <source>
        <dbReference type="Pfam" id="PF00891"/>
    </source>
</evidence>
<protein>
    <recommendedName>
        <fullName evidence="4">O-methyltransferase C-terminal domain-containing protein</fullName>
    </recommendedName>
</protein>
<keyword evidence="3" id="KW-0949">S-adenosyl-L-methionine</keyword>
<feature type="domain" description="O-methyltransferase C-terminal" evidence="4">
    <location>
        <begin position="32"/>
        <end position="170"/>
    </location>
</feature>
<dbReference type="SUPFAM" id="SSF53335">
    <property type="entry name" value="S-adenosyl-L-methionine-dependent methyltransferases"/>
    <property type="match status" value="1"/>
</dbReference>
<dbReference type="EMBL" id="JAKIXB020000042">
    <property type="protein sequence ID" value="KAL1593063.1"/>
    <property type="molecule type" value="Genomic_DNA"/>
</dbReference>
<dbReference type="InterPro" id="IPR029063">
    <property type="entry name" value="SAM-dependent_MTases_sf"/>
</dbReference>
<accession>A0ABR3QLN5</accession>
<dbReference type="InterPro" id="IPR016461">
    <property type="entry name" value="COMT-like"/>
</dbReference>
<comment type="caution">
    <text evidence="5">The sequence shown here is derived from an EMBL/GenBank/DDBJ whole genome shotgun (WGS) entry which is preliminary data.</text>
</comment>
<sequence>MDAQLKTLPSWLDIITFDTEVAQDAKPEDVVFVDVGGGNGSQCAALKQRFPSLQGRIVLQDRPTVLESALGVEGLEIMSHDLLTEQPVKLLHSYDDDICIQILQMHLPALYNSPLSRLYIDEKVLPNEQSDVEAPSSDDNAALSLTTTAGCGAQERKEGKWRWLLDQAGMEVVEIRKFSELGDSVIIAKRRYQDQWR</sequence>
<keyword evidence="6" id="KW-1185">Reference proteome</keyword>
<dbReference type="InterPro" id="IPR001077">
    <property type="entry name" value="COMT_C"/>
</dbReference>
<evidence type="ECO:0000313" key="6">
    <source>
        <dbReference type="Proteomes" id="UP001521222"/>
    </source>
</evidence>
<dbReference type="PANTHER" id="PTHR43712">
    <property type="entry name" value="PUTATIVE (AFU_ORTHOLOGUE AFUA_4G14580)-RELATED"/>
    <property type="match status" value="1"/>
</dbReference>
<organism evidence="5 6">
    <name type="scientific">Nothophoma quercina</name>
    <dbReference type="NCBI Taxonomy" id="749835"/>
    <lineage>
        <taxon>Eukaryota</taxon>
        <taxon>Fungi</taxon>
        <taxon>Dikarya</taxon>
        <taxon>Ascomycota</taxon>
        <taxon>Pezizomycotina</taxon>
        <taxon>Dothideomycetes</taxon>
        <taxon>Pleosporomycetidae</taxon>
        <taxon>Pleosporales</taxon>
        <taxon>Pleosporineae</taxon>
        <taxon>Didymellaceae</taxon>
        <taxon>Nothophoma</taxon>
    </lineage>
</organism>
<name>A0ABR3QLN5_9PLEO</name>
<evidence type="ECO:0000313" key="5">
    <source>
        <dbReference type="EMBL" id="KAL1593063.1"/>
    </source>
</evidence>
<dbReference type="Pfam" id="PF00891">
    <property type="entry name" value="Methyltransf_2"/>
    <property type="match status" value="1"/>
</dbReference>
<evidence type="ECO:0000256" key="2">
    <source>
        <dbReference type="ARBA" id="ARBA00022679"/>
    </source>
</evidence>
<reference evidence="5 6" key="1">
    <citation type="submission" date="2024-02" db="EMBL/GenBank/DDBJ databases">
        <title>De novo assembly and annotation of 12 fungi associated with fruit tree decline syndrome in Ontario, Canada.</title>
        <authorList>
            <person name="Sulman M."/>
            <person name="Ellouze W."/>
            <person name="Ilyukhin E."/>
        </authorList>
    </citation>
    <scope>NUCLEOTIDE SEQUENCE [LARGE SCALE GENOMIC DNA]</scope>
    <source>
        <strain evidence="5 6">M97-236</strain>
    </source>
</reference>
<dbReference type="Proteomes" id="UP001521222">
    <property type="component" value="Unassembled WGS sequence"/>
</dbReference>
<dbReference type="PROSITE" id="PS51683">
    <property type="entry name" value="SAM_OMT_II"/>
    <property type="match status" value="1"/>
</dbReference>
<gene>
    <name evidence="5" type="ORF">SLS59_009388</name>
</gene>
<keyword evidence="2" id="KW-0808">Transferase</keyword>
<dbReference type="PANTHER" id="PTHR43712:SF4">
    <property type="entry name" value="O-METHYLTRANSFERASE DOMAIN-CONTAINING PROTEIN"/>
    <property type="match status" value="1"/>
</dbReference>
<proteinExistence type="predicted"/>
<evidence type="ECO:0000256" key="1">
    <source>
        <dbReference type="ARBA" id="ARBA00022603"/>
    </source>
</evidence>
<evidence type="ECO:0000256" key="3">
    <source>
        <dbReference type="ARBA" id="ARBA00022691"/>
    </source>
</evidence>
<keyword evidence="1" id="KW-0489">Methyltransferase</keyword>
<dbReference type="Gene3D" id="3.40.50.150">
    <property type="entry name" value="Vaccinia Virus protein VP39"/>
    <property type="match status" value="1"/>
</dbReference>